<evidence type="ECO:0000313" key="2">
    <source>
        <dbReference type="Proteomes" id="UP000002945"/>
    </source>
</evidence>
<dbReference type="RefSeq" id="WP_007094467.1">
    <property type="nucleotide sequence ID" value="NZ_CP142125.1"/>
</dbReference>
<comment type="caution">
    <text evidence="1">The sequence shown here is derived from an EMBL/GenBank/DDBJ whole genome shotgun (WGS) entry which is preliminary data.</text>
</comment>
<accession>A9E418</accession>
<proteinExistence type="predicted"/>
<reference evidence="1 2" key="1">
    <citation type="journal article" date="2011" name="J. Bacteriol.">
        <title>Genome sequence of the algicidal bacterium Kordia algicida OT-1.</title>
        <authorList>
            <person name="Lee H.S."/>
            <person name="Kang S.G."/>
            <person name="Kwon K.K."/>
            <person name="Lee J.H."/>
            <person name="Kim S.J."/>
        </authorList>
    </citation>
    <scope>NUCLEOTIDE SEQUENCE [LARGE SCALE GENOMIC DNA]</scope>
    <source>
        <strain evidence="1 2">OT-1</strain>
    </source>
</reference>
<dbReference type="EMBL" id="ABIB01000009">
    <property type="protein sequence ID" value="EDP95304.1"/>
    <property type="molecule type" value="Genomic_DNA"/>
</dbReference>
<dbReference type="AlphaFoldDB" id="A9E418"/>
<dbReference type="OrthoDB" id="1424743at2"/>
<gene>
    <name evidence="1" type="ORF">KAOT1_09536</name>
</gene>
<evidence type="ECO:0000313" key="1">
    <source>
        <dbReference type="EMBL" id="EDP95304.1"/>
    </source>
</evidence>
<protein>
    <submittedName>
        <fullName evidence="1">Uncharacterized protein</fullName>
    </submittedName>
</protein>
<dbReference type="HOGENOM" id="CLU_1080877_0_0_10"/>
<dbReference type="PROSITE" id="PS51257">
    <property type="entry name" value="PROKAR_LIPOPROTEIN"/>
    <property type="match status" value="1"/>
</dbReference>
<sequence>MKNQILVYFLIISTFFSCNTQQEELSEMHLFLQANYEFSNRTLNKNKGDYYRMIEDVPRKKIENLHELDVKFEMLISKIDSAIKHKESNLESIIAESDEILNEVPKMVNNRKDYLLPAFKQPITNSNDLTLKYIKNRLVIAMAYVFEYASRITYAVDGLYSVKVDDIITRKTESGIKLTLTSRHGQAIKENRHIIIDKIERNGVEEKVEYKLKDNYAIADVALDSLQTGIYKINGMLRFYHREGKFDIPFDKTITVE</sequence>
<organism evidence="1 2">
    <name type="scientific">Kordia algicida OT-1</name>
    <dbReference type="NCBI Taxonomy" id="391587"/>
    <lineage>
        <taxon>Bacteria</taxon>
        <taxon>Pseudomonadati</taxon>
        <taxon>Bacteroidota</taxon>
        <taxon>Flavobacteriia</taxon>
        <taxon>Flavobacteriales</taxon>
        <taxon>Flavobacteriaceae</taxon>
        <taxon>Kordia</taxon>
    </lineage>
</organism>
<name>A9E418_9FLAO</name>
<dbReference type="Proteomes" id="UP000002945">
    <property type="component" value="Unassembled WGS sequence"/>
</dbReference>
<keyword evidence="2" id="KW-1185">Reference proteome</keyword>